<keyword evidence="5" id="KW-0808">Transferase</keyword>
<evidence type="ECO:0000256" key="3">
    <source>
        <dbReference type="ARBA" id="ARBA00022454"/>
    </source>
</evidence>
<feature type="region of interest" description="Disordered" evidence="8">
    <location>
        <begin position="35"/>
        <end position="65"/>
    </location>
</feature>
<dbReference type="InterPro" id="IPR050777">
    <property type="entry name" value="SET2_Histone-Lys_MeTrsfase"/>
</dbReference>
<evidence type="ECO:0000313" key="11">
    <source>
        <dbReference type="Proteomes" id="UP001363151"/>
    </source>
</evidence>
<dbReference type="PANTHER" id="PTHR22884">
    <property type="entry name" value="SET DOMAIN PROTEINS"/>
    <property type="match status" value="1"/>
</dbReference>
<dbReference type="Gene3D" id="2.170.270.10">
    <property type="entry name" value="SET domain"/>
    <property type="match status" value="1"/>
</dbReference>
<dbReference type="InterPro" id="IPR006560">
    <property type="entry name" value="AWS_dom"/>
</dbReference>
<evidence type="ECO:0000256" key="4">
    <source>
        <dbReference type="ARBA" id="ARBA00022603"/>
    </source>
</evidence>
<dbReference type="Pfam" id="PF17907">
    <property type="entry name" value="AWS"/>
    <property type="match status" value="1"/>
</dbReference>
<comment type="subcellular location">
    <subcellularLocation>
        <location evidence="2">Chromosome</location>
    </subcellularLocation>
    <subcellularLocation>
        <location evidence="1">Nucleus</location>
    </subcellularLocation>
</comment>
<evidence type="ECO:0000256" key="1">
    <source>
        <dbReference type="ARBA" id="ARBA00004123"/>
    </source>
</evidence>
<sequence length="323" mass="35661">MAQPQQRDWTDDIDLSYEANETNAKQGDYYVEGFGAAAPVEDAPPADTASSRASTPTEILDEDDMGLRERASAYKAMWRDTGRAKKKVTRRAPARVRLPLPKYGAVKKTLRKPEKRAAAYAAAPVAFFPGDDGAAASFVDFELPYGLLVEAAKERAAERARKAGVRSLDVAFAEFELVKRNVFAHRAERVWRTVEDADGGRCGCDKACEFVELDDDGDDRDDDPERRGRSGCFAACPSRASFIECTPLTCSLGKRCANRRLQRINAATGVEVRDTGDAVKGFGLFATRRHRAGNVLGEYVGEVMPRVQINHWFGTSRPNFEIL</sequence>
<name>A0ABR1FHS0_AURAN</name>
<evidence type="ECO:0000313" key="10">
    <source>
        <dbReference type="EMBL" id="KAK7230999.1"/>
    </source>
</evidence>
<evidence type="ECO:0000256" key="5">
    <source>
        <dbReference type="ARBA" id="ARBA00022679"/>
    </source>
</evidence>
<dbReference type="Proteomes" id="UP001363151">
    <property type="component" value="Unassembled WGS sequence"/>
</dbReference>
<evidence type="ECO:0000259" key="9">
    <source>
        <dbReference type="PROSITE" id="PS51215"/>
    </source>
</evidence>
<keyword evidence="4" id="KW-0489">Methyltransferase</keyword>
<accession>A0ABR1FHS0</accession>
<reference evidence="10 11" key="1">
    <citation type="submission" date="2024-03" db="EMBL/GenBank/DDBJ databases">
        <title>Aureococcus anophagefferens CCMP1851 and Kratosvirus quantuckense: Draft genome of a second virus-susceptible host strain in the model system.</title>
        <authorList>
            <person name="Chase E."/>
            <person name="Truchon A.R."/>
            <person name="Schepens W."/>
            <person name="Wilhelm S.W."/>
        </authorList>
    </citation>
    <scope>NUCLEOTIDE SEQUENCE [LARGE SCALE GENOMIC DNA]</scope>
    <source>
        <strain evidence="10 11">CCMP1851</strain>
    </source>
</reference>
<dbReference type="PROSITE" id="PS51215">
    <property type="entry name" value="AWS"/>
    <property type="match status" value="1"/>
</dbReference>
<organism evidence="10 11">
    <name type="scientific">Aureococcus anophagefferens</name>
    <name type="common">Harmful bloom alga</name>
    <dbReference type="NCBI Taxonomy" id="44056"/>
    <lineage>
        <taxon>Eukaryota</taxon>
        <taxon>Sar</taxon>
        <taxon>Stramenopiles</taxon>
        <taxon>Ochrophyta</taxon>
        <taxon>Pelagophyceae</taxon>
        <taxon>Pelagomonadales</taxon>
        <taxon>Pelagomonadaceae</taxon>
        <taxon>Aureococcus</taxon>
    </lineage>
</organism>
<evidence type="ECO:0000256" key="6">
    <source>
        <dbReference type="ARBA" id="ARBA00022691"/>
    </source>
</evidence>
<feature type="compositionally biased region" description="Low complexity" evidence="8">
    <location>
        <begin position="36"/>
        <end position="49"/>
    </location>
</feature>
<proteinExistence type="predicted"/>
<evidence type="ECO:0000256" key="2">
    <source>
        <dbReference type="ARBA" id="ARBA00004286"/>
    </source>
</evidence>
<evidence type="ECO:0000256" key="7">
    <source>
        <dbReference type="ARBA" id="ARBA00023242"/>
    </source>
</evidence>
<dbReference type="SUPFAM" id="SSF82199">
    <property type="entry name" value="SET domain"/>
    <property type="match status" value="1"/>
</dbReference>
<dbReference type="InterPro" id="IPR046341">
    <property type="entry name" value="SET_dom_sf"/>
</dbReference>
<dbReference type="EMBL" id="JBBJCI010000421">
    <property type="protein sequence ID" value="KAK7230999.1"/>
    <property type="molecule type" value="Genomic_DNA"/>
</dbReference>
<protein>
    <recommendedName>
        <fullName evidence="9">AWS domain-containing protein</fullName>
    </recommendedName>
</protein>
<feature type="domain" description="AWS" evidence="9">
    <location>
        <begin position="197"/>
        <end position="265"/>
    </location>
</feature>
<gene>
    <name evidence="10" type="ORF">SO694_00077154</name>
</gene>
<evidence type="ECO:0000256" key="8">
    <source>
        <dbReference type="SAM" id="MobiDB-lite"/>
    </source>
</evidence>
<keyword evidence="7" id="KW-0539">Nucleus</keyword>
<comment type="caution">
    <text evidence="10">The sequence shown here is derived from an EMBL/GenBank/DDBJ whole genome shotgun (WGS) entry which is preliminary data.</text>
</comment>
<keyword evidence="3" id="KW-0158">Chromosome</keyword>
<keyword evidence="11" id="KW-1185">Reference proteome</keyword>
<keyword evidence="6" id="KW-0949">S-adenosyl-L-methionine</keyword>